<sequence>AISRCLDLIAQVDKVGKSRHQELDDRVALIDHKLGQLYKAKSMAHRSKGTTNLATSLCVMKAAIGMSQSVLPKDDKFKPLGTREQEPLLKFSFSDSVIDHIASLGKVIITNFIDKQGRTLQVETHPTPLIPPRNSTMNRYVMHQFYRYHQALLSRCNKSAMNSKDLSSIGAVSAPLVIMPPSLDHIHMVEVVSSDTADPAPRYKLICLLKGPDRAASEAAATTAVLEPGAESSTAHSKKTPSILIKKRVVVHPATSSSRVLDHCHDNPSTNQPGPSSPKRIKVEEEEEEMDGTNHMENLMSFAEDCEKAVKYEDELAFMDDEVKIEVDEGG</sequence>
<name>A0AAV5WI47_9BILA</name>
<dbReference type="Proteomes" id="UP001432322">
    <property type="component" value="Unassembled WGS sequence"/>
</dbReference>
<feature type="region of interest" description="Disordered" evidence="1">
    <location>
        <begin position="256"/>
        <end position="280"/>
    </location>
</feature>
<organism evidence="2 3">
    <name type="scientific">Pristionchus fissidentatus</name>
    <dbReference type="NCBI Taxonomy" id="1538716"/>
    <lineage>
        <taxon>Eukaryota</taxon>
        <taxon>Metazoa</taxon>
        <taxon>Ecdysozoa</taxon>
        <taxon>Nematoda</taxon>
        <taxon>Chromadorea</taxon>
        <taxon>Rhabditida</taxon>
        <taxon>Rhabditina</taxon>
        <taxon>Diplogasteromorpha</taxon>
        <taxon>Diplogasteroidea</taxon>
        <taxon>Neodiplogasteridae</taxon>
        <taxon>Pristionchus</taxon>
    </lineage>
</organism>
<keyword evidence="3" id="KW-1185">Reference proteome</keyword>
<protein>
    <submittedName>
        <fullName evidence="2">Uncharacterized protein</fullName>
    </submittedName>
</protein>
<comment type="caution">
    <text evidence="2">The sequence shown here is derived from an EMBL/GenBank/DDBJ whole genome shotgun (WGS) entry which is preliminary data.</text>
</comment>
<dbReference type="EMBL" id="BTSY01000005">
    <property type="protein sequence ID" value="GMT30250.1"/>
    <property type="molecule type" value="Genomic_DNA"/>
</dbReference>
<dbReference type="AlphaFoldDB" id="A0AAV5WI47"/>
<proteinExistence type="predicted"/>
<reference evidence="2" key="1">
    <citation type="submission" date="2023-10" db="EMBL/GenBank/DDBJ databases">
        <title>Genome assembly of Pristionchus species.</title>
        <authorList>
            <person name="Yoshida K."/>
            <person name="Sommer R.J."/>
        </authorList>
    </citation>
    <scope>NUCLEOTIDE SEQUENCE</scope>
    <source>
        <strain evidence="2">RS5133</strain>
    </source>
</reference>
<feature type="non-terminal residue" evidence="2">
    <location>
        <position position="331"/>
    </location>
</feature>
<evidence type="ECO:0000313" key="2">
    <source>
        <dbReference type="EMBL" id="GMT30250.1"/>
    </source>
</evidence>
<feature type="non-terminal residue" evidence="2">
    <location>
        <position position="1"/>
    </location>
</feature>
<accession>A0AAV5WI47</accession>
<gene>
    <name evidence="2" type="ORF">PFISCL1PPCAC_21547</name>
</gene>
<evidence type="ECO:0000256" key="1">
    <source>
        <dbReference type="SAM" id="MobiDB-lite"/>
    </source>
</evidence>
<evidence type="ECO:0000313" key="3">
    <source>
        <dbReference type="Proteomes" id="UP001432322"/>
    </source>
</evidence>